<protein>
    <recommendedName>
        <fullName evidence="4">Type IX secretion system membrane protein PorP/SprF</fullName>
    </recommendedName>
</protein>
<evidence type="ECO:0000313" key="3">
    <source>
        <dbReference type="Proteomes" id="UP000662703"/>
    </source>
</evidence>
<feature type="chain" id="PRO_5045362005" description="Type IX secretion system membrane protein PorP/SprF" evidence="1">
    <location>
        <begin position="19"/>
        <end position="301"/>
    </location>
</feature>
<gene>
    <name evidence="2" type="ORF">Y5W_02552</name>
</gene>
<evidence type="ECO:0000313" key="2">
    <source>
        <dbReference type="EMBL" id="MBF5057258.1"/>
    </source>
</evidence>
<dbReference type="EMBL" id="ARXX01000040">
    <property type="protein sequence ID" value="MBF5057258.1"/>
    <property type="molecule type" value="Genomic_DNA"/>
</dbReference>
<dbReference type="RefSeq" id="WP_194865529.1">
    <property type="nucleotide sequence ID" value="NZ_ARXX01000040.1"/>
</dbReference>
<reference evidence="2 3" key="1">
    <citation type="submission" date="2012-09" db="EMBL/GenBank/DDBJ databases">
        <title>Genome Sequence of alkane-degrading Bacterium Alcanivorax sp. 521-1.</title>
        <authorList>
            <person name="Lai Q."/>
            <person name="Shao Z."/>
        </authorList>
    </citation>
    <scope>NUCLEOTIDE SEQUENCE [LARGE SCALE GENOMIC DNA]</scope>
    <source>
        <strain evidence="2 3">521-1</strain>
    </source>
</reference>
<evidence type="ECO:0008006" key="4">
    <source>
        <dbReference type="Google" id="ProtNLM"/>
    </source>
</evidence>
<name>A0ABS0ASZ3_9GAMM</name>
<organism evidence="2 3">
    <name type="scientific">Alloalcanivorax profundimaris</name>
    <dbReference type="NCBI Taxonomy" id="2735259"/>
    <lineage>
        <taxon>Bacteria</taxon>
        <taxon>Pseudomonadati</taxon>
        <taxon>Pseudomonadota</taxon>
        <taxon>Gammaproteobacteria</taxon>
        <taxon>Oceanospirillales</taxon>
        <taxon>Alcanivoracaceae</taxon>
        <taxon>Alloalcanivorax</taxon>
    </lineage>
</organism>
<dbReference type="Proteomes" id="UP000662703">
    <property type="component" value="Unassembled WGS sequence"/>
</dbReference>
<accession>A0ABS0ASZ3</accession>
<sequence length="301" mass="33180">MRLFALVILLLFAATTQAERFFGELDAVSEPVLGARTGLIEEMDRDSLRVNAGAGTSVELPTQCVSSSLMARSSTRFSALFPRDGAERARRMQGQGSSITEAGLTLDRAFGAERGYQLDAVFKAQRSLNYHYDLPAMADFNPLLQEQDGYTESQGFNIDTRLSKTFGDLDMALRVEKLFPRRDGDLVHSPYRTTALASLATYLDPAWWWPWPSAKLNINIDARDAFNEADDARFAGANLAFAQLGFATVRLGYRHDLIANLDSSASLGLGFSLFDRFDFDISGTKNPGDSYGVRASLMTPL</sequence>
<keyword evidence="1" id="KW-0732">Signal</keyword>
<keyword evidence="3" id="KW-1185">Reference proteome</keyword>
<comment type="caution">
    <text evidence="2">The sequence shown here is derived from an EMBL/GenBank/DDBJ whole genome shotgun (WGS) entry which is preliminary data.</text>
</comment>
<evidence type="ECO:0000256" key="1">
    <source>
        <dbReference type="SAM" id="SignalP"/>
    </source>
</evidence>
<feature type="signal peptide" evidence="1">
    <location>
        <begin position="1"/>
        <end position="18"/>
    </location>
</feature>
<proteinExistence type="predicted"/>